<evidence type="ECO:0000313" key="2">
    <source>
        <dbReference type="EMBL" id="KIJ08434.1"/>
    </source>
</evidence>
<proteinExistence type="predicted"/>
<protein>
    <submittedName>
        <fullName evidence="2">Uncharacterized protein</fullName>
    </submittedName>
</protein>
<reference evidence="3" key="2">
    <citation type="submission" date="2015-01" db="EMBL/GenBank/DDBJ databases">
        <title>Evolutionary Origins and Diversification of the Mycorrhizal Mutualists.</title>
        <authorList>
            <consortium name="DOE Joint Genome Institute"/>
            <consortium name="Mycorrhizal Genomics Consortium"/>
            <person name="Kohler A."/>
            <person name="Kuo A."/>
            <person name="Nagy L.G."/>
            <person name="Floudas D."/>
            <person name="Copeland A."/>
            <person name="Barry K.W."/>
            <person name="Cichocki N."/>
            <person name="Veneault-Fourrey C."/>
            <person name="LaButti K."/>
            <person name="Lindquist E.A."/>
            <person name="Lipzen A."/>
            <person name="Lundell T."/>
            <person name="Morin E."/>
            <person name="Murat C."/>
            <person name="Riley R."/>
            <person name="Ohm R."/>
            <person name="Sun H."/>
            <person name="Tunlid A."/>
            <person name="Henrissat B."/>
            <person name="Grigoriev I.V."/>
            <person name="Hibbett D.S."/>
            <person name="Martin F."/>
        </authorList>
    </citation>
    <scope>NUCLEOTIDE SEQUENCE [LARGE SCALE GENOMIC DNA]</scope>
    <source>
        <strain evidence="3">ATCC 200175</strain>
    </source>
</reference>
<evidence type="ECO:0000256" key="1">
    <source>
        <dbReference type="SAM" id="MobiDB-lite"/>
    </source>
</evidence>
<dbReference type="EMBL" id="KN819622">
    <property type="protein sequence ID" value="KIJ08434.1"/>
    <property type="molecule type" value="Genomic_DNA"/>
</dbReference>
<evidence type="ECO:0000313" key="3">
    <source>
        <dbReference type="Proteomes" id="UP000053647"/>
    </source>
</evidence>
<accession>A0A0C9SNU3</accession>
<sequence length="95" mass="10643">MPHQPGAREDHRTCRKDVMRHTKPQSTQQALRCPRTSRPPVPYPGADSAIAPTAAMSRPGLLRFSTCNIDRVLRRGLDFGSGWLKLEVHALAWTL</sequence>
<dbReference type="AlphaFoldDB" id="A0A0C9SNU3"/>
<dbReference type="Proteomes" id="UP000053647">
    <property type="component" value="Unassembled WGS sequence"/>
</dbReference>
<feature type="compositionally biased region" description="Basic and acidic residues" evidence="1">
    <location>
        <begin position="1"/>
        <end position="20"/>
    </location>
</feature>
<gene>
    <name evidence="2" type="ORF">PAXINDRAFT_18431</name>
</gene>
<reference evidence="2 3" key="1">
    <citation type="submission" date="2014-06" db="EMBL/GenBank/DDBJ databases">
        <authorList>
            <consortium name="DOE Joint Genome Institute"/>
            <person name="Kuo A."/>
            <person name="Kohler A."/>
            <person name="Nagy L.G."/>
            <person name="Floudas D."/>
            <person name="Copeland A."/>
            <person name="Barry K.W."/>
            <person name="Cichocki N."/>
            <person name="Veneault-Fourrey C."/>
            <person name="LaButti K."/>
            <person name="Lindquist E.A."/>
            <person name="Lipzen A."/>
            <person name="Lundell T."/>
            <person name="Morin E."/>
            <person name="Murat C."/>
            <person name="Sun H."/>
            <person name="Tunlid A."/>
            <person name="Henrissat B."/>
            <person name="Grigoriev I.V."/>
            <person name="Hibbett D.S."/>
            <person name="Martin F."/>
            <person name="Nordberg H.P."/>
            <person name="Cantor M.N."/>
            <person name="Hua S.X."/>
        </authorList>
    </citation>
    <scope>NUCLEOTIDE SEQUENCE [LARGE SCALE GENOMIC DNA]</scope>
    <source>
        <strain evidence="2 3">ATCC 200175</strain>
    </source>
</reference>
<name>A0A0C9SNU3_PAXIN</name>
<feature type="region of interest" description="Disordered" evidence="1">
    <location>
        <begin position="1"/>
        <end position="50"/>
    </location>
</feature>
<keyword evidence="3" id="KW-1185">Reference proteome</keyword>
<dbReference type="HOGENOM" id="CLU_2373396_0_0_1"/>
<organism evidence="2 3">
    <name type="scientific">Paxillus involutus ATCC 200175</name>
    <dbReference type="NCBI Taxonomy" id="664439"/>
    <lineage>
        <taxon>Eukaryota</taxon>
        <taxon>Fungi</taxon>
        <taxon>Dikarya</taxon>
        <taxon>Basidiomycota</taxon>
        <taxon>Agaricomycotina</taxon>
        <taxon>Agaricomycetes</taxon>
        <taxon>Agaricomycetidae</taxon>
        <taxon>Boletales</taxon>
        <taxon>Paxilineae</taxon>
        <taxon>Paxillaceae</taxon>
        <taxon>Paxillus</taxon>
    </lineage>
</organism>